<dbReference type="GO" id="GO:0030198">
    <property type="term" value="P:extracellular matrix organization"/>
    <property type="evidence" value="ECO:0007669"/>
    <property type="project" value="InterPro"/>
</dbReference>
<feature type="binding site" evidence="14">
    <location>
        <position position="248"/>
    </location>
    <ligand>
        <name>Ca(2+)</name>
        <dbReference type="ChEBI" id="CHEBI:29108"/>
        <label>2</label>
    </ligand>
</feature>
<accession>A0AAW2HPM9</accession>
<feature type="disulfide bond" evidence="15">
    <location>
        <begin position="492"/>
        <end position="510"/>
    </location>
</feature>
<feature type="chain" id="PRO_5043677175" description="Peptidase M12B domain-containing protein" evidence="18">
    <location>
        <begin position="19"/>
        <end position="987"/>
    </location>
</feature>
<dbReference type="Pfam" id="PF01562">
    <property type="entry name" value="Pep_M12B_propep"/>
    <property type="match status" value="1"/>
</dbReference>
<dbReference type="InterPro" id="IPR024079">
    <property type="entry name" value="MetalloPept_cat_dom_sf"/>
</dbReference>
<dbReference type="Pfam" id="PF17771">
    <property type="entry name" value="ADAMTS_CR_2"/>
    <property type="match status" value="1"/>
</dbReference>
<keyword evidence="12" id="KW-0325">Glycoprotein</keyword>
<dbReference type="PANTHER" id="PTHR13723:SF200">
    <property type="entry name" value="ADAM METALLOPEPTIDASE WITH THROMBOSPONDIN TYPE 1 MOTIF B, ISOFORM B"/>
    <property type="match status" value="1"/>
</dbReference>
<feature type="disulfide bond" evidence="15">
    <location>
        <begin position="561"/>
        <end position="599"/>
    </location>
</feature>
<feature type="binding site" evidence="14">
    <location>
        <position position="340"/>
    </location>
    <ligand>
        <name>Ca(2+)</name>
        <dbReference type="ChEBI" id="CHEBI:29108"/>
        <label>1</label>
    </ligand>
</feature>
<dbReference type="InterPro" id="IPR013273">
    <property type="entry name" value="ADAMTS/ADAMTS-like"/>
</dbReference>
<feature type="disulfide bond" evidence="15">
    <location>
        <begin position="480"/>
        <end position="504"/>
    </location>
</feature>
<feature type="disulfide bond" evidence="15">
    <location>
        <begin position="351"/>
        <end position="358"/>
    </location>
</feature>
<keyword evidence="14" id="KW-0106">Calcium</keyword>
<feature type="signal peptide" evidence="18">
    <location>
        <begin position="1"/>
        <end position="18"/>
    </location>
</feature>
<keyword evidence="3" id="KW-0272">Extracellular matrix</keyword>
<evidence type="ECO:0000256" key="11">
    <source>
        <dbReference type="ARBA" id="ARBA00023157"/>
    </source>
</evidence>
<keyword evidence="8" id="KW-0378">Hydrolase</keyword>
<feature type="disulfide bond" evidence="15">
    <location>
        <begin position="409"/>
        <end position="436"/>
    </location>
</feature>
<feature type="disulfide bond" evidence="15">
    <location>
        <begin position="523"/>
        <end position="534"/>
    </location>
</feature>
<feature type="binding site" evidence="14">
    <location>
        <position position="455"/>
    </location>
    <ligand>
        <name>Ca(2+)</name>
        <dbReference type="ChEBI" id="CHEBI:29108"/>
        <label>2</label>
    </ligand>
</feature>
<dbReference type="GO" id="GO:0006508">
    <property type="term" value="P:proteolysis"/>
    <property type="evidence" value="ECO:0007669"/>
    <property type="project" value="UniProtKB-KW"/>
</dbReference>
<feature type="binding site" description="in inhibited form" evidence="14">
    <location>
        <position position="202"/>
    </location>
    <ligand>
        <name>Zn(2+)</name>
        <dbReference type="ChEBI" id="CHEBI:29105"/>
        <note>catalytic</note>
    </ligand>
</feature>
<evidence type="ECO:0000256" key="7">
    <source>
        <dbReference type="ARBA" id="ARBA00022737"/>
    </source>
</evidence>
<dbReference type="Gene3D" id="3.40.1620.60">
    <property type="match status" value="1"/>
</dbReference>
<dbReference type="Pfam" id="PF01421">
    <property type="entry name" value="Reprolysin"/>
    <property type="match status" value="1"/>
</dbReference>
<evidence type="ECO:0000256" key="12">
    <source>
        <dbReference type="ARBA" id="ARBA00023180"/>
    </source>
</evidence>
<keyword evidence="6 18" id="KW-0732">Signal</keyword>
<feature type="disulfide bond" evidence="15">
    <location>
        <begin position="323"/>
        <end position="376"/>
    </location>
</feature>
<feature type="binding site" evidence="14 16">
    <location>
        <position position="402"/>
    </location>
    <ligand>
        <name>Zn(2+)</name>
        <dbReference type="ChEBI" id="CHEBI:29105"/>
        <note>catalytic</note>
    </ligand>
</feature>
<dbReference type="GO" id="GO:0004222">
    <property type="term" value="F:metalloendopeptidase activity"/>
    <property type="evidence" value="ECO:0007669"/>
    <property type="project" value="InterPro"/>
</dbReference>
<keyword evidence="9 14" id="KW-0862">Zinc</keyword>
<dbReference type="InterPro" id="IPR000884">
    <property type="entry name" value="TSP1_rpt"/>
</dbReference>
<evidence type="ECO:0000256" key="1">
    <source>
        <dbReference type="ARBA" id="ARBA00004498"/>
    </source>
</evidence>
<evidence type="ECO:0000256" key="18">
    <source>
        <dbReference type="SAM" id="SignalP"/>
    </source>
</evidence>
<feature type="region of interest" description="Disordered" evidence="17">
    <location>
        <begin position="183"/>
        <end position="205"/>
    </location>
</feature>
<feature type="compositionally biased region" description="Basic residues" evidence="17">
    <location>
        <begin position="188"/>
        <end position="199"/>
    </location>
</feature>
<evidence type="ECO:0000256" key="9">
    <source>
        <dbReference type="ARBA" id="ARBA00022833"/>
    </source>
</evidence>
<dbReference type="AlphaFoldDB" id="A0AAW2HPM9"/>
<comment type="cofactor">
    <cofactor evidence="14">
        <name>Zn(2+)</name>
        <dbReference type="ChEBI" id="CHEBI:29105"/>
    </cofactor>
    <text evidence="14">Binds 1 zinc ion per subunit.</text>
</comment>
<evidence type="ECO:0000256" key="16">
    <source>
        <dbReference type="PROSITE-ProRule" id="PRU00276"/>
    </source>
</evidence>
<feature type="disulfide bond" evidence="15">
    <location>
        <begin position="499"/>
        <end position="529"/>
    </location>
</feature>
<dbReference type="CDD" id="cd04273">
    <property type="entry name" value="ZnMc_ADAMTS_like"/>
    <property type="match status" value="1"/>
</dbReference>
<keyword evidence="5 14" id="KW-0479">Metal-binding</keyword>
<evidence type="ECO:0000256" key="2">
    <source>
        <dbReference type="ARBA" id="ARBA00022525"/>
    </source>
</evidence>
<comment type="caution">
    <text evidence="20">The sequence shown here is derived from an EMBL/GenBank/DDBJ whole genome shotgun (WGS) entry which is preliminary data.</text>
</comment>
<evidence type="ECO:0000256" key="15">
    <source>
        <dbReference type="PIRSR" id="PIRSR613273-3"/>
    </source>
</evidence>
<gene>
    <name evidence="20" type="ORF">PYX00_008622</name>
</gene>
<dbReference type="GO" id="GO:0031012">
    <property type="term" value="C:extracellular matrix"/>
    <property type="evidence" value="ECO:0007669"/>
    <property type="project" value="TreeGrafter"/>
</dbReference>
<dbReference type="Gene3D" id="2.60.120.830">
    <property type="match status" value="1"/>
</dbReference>
<feature type="domain" description="Peptidase M12B" evidence="19">
    <location>
        <begin position="245"/>
        <end position="457"/>
    </location>
</feature>
<dbReference type="FunFam" id="2.20.100.10:FF:000006">
    <property type="entry name" value="A disintegrin and metalloproteinase with thrombospondin motifs 1"/>
    <property type="match status" value="1"/>
</dbReference>
<evidence type="ECO:0000256" key="14">
    <source>
        <dbReference type="PIRSR" id="PIRSR613273-2"/>
    </source>
</evidence>
<dbReference type="Pfam" id="PF00090">
    <property type="entry name" value="TSP_1"/>
    <property type="match status" value="1"/>
</dbReference>
<evidence type="ECO:0000256" key="8">
    <source>
        <dbReference type="ARBA" id="ARBA00022801"/>
    </source>
</evidence>
<sequence length="987" mass="113325">MRIIFWLLLWATATICLAEELHDGIYGLYSGLVGNYTLTIPVLVDERGEELTGDDAKKRRKRNSDLNYKLKIENEDVILELFPSSGFISPNLVVERRNKHKRTRRVVNGYADYDADKTQEKRSGERVKRSIGKPKTIDTECHFVGKVRGHPNSKVALSVCDDGLGNQSTVKSKEHIVFKRTTVAPESKKKRRKKKRKHEKNCGTREPRRLREMRLEWQQQPGKMKVQGRARSRKSRWRRSVSKERYVEALIVADTSMMKFHQDIQVETYLLTIMNMVSALYQDPSIGNQVNIVVVNMILIEDEDSLDGLSVTINADRTLESFCKWQEQQNYEESHPNHHDVAILITREDICARRNTPCGTLGVAHVGGMCEKERSCNVNEDNGITLAHTITHELGHNFGMYHDTEKIGCPRREGSTQHVMTPSFEADTVHVAWSACSRRDITNFLDKGLGSCLDDKPEPDEQFQYPNLLAGAAYDASFQCQLQFGNSDMEVCTSLHEICFRLWCVVDGVCTTMLKPAAPGTSCGKHSWCINQECVPMTEQPDPIDGGWGDWSDWSECSRSCGAGVAIKERFCNNPVPAFGGKFCIGERKRYKICNTQDCPENTPSFRAVQCSSYDDQPFQGKKYKWIPYFDKADPCELYCSDEKDSIVVPWRNNAQDGTPCRIGTRDMCIHGICKKVGCDWEVDSEAKEDKCGVCKGDEKFYLNGKLEITPSGEYTVAGAFGLYEREKEAERVHIPGPTKEDIVIYIIFRGKYKNLGVAYNYTIPKQVPTTERQYECKCDSDRKPDKKMRVCNTQHCPTSFRRRTVLCIEQTEQEPVVYTQPPAIKSRKGIEYVENSMIEHPMMLAYMEEDILALPDSKCRGQEKPKEQEPCPHLPPCNKTLNVLDVLENGFFDENITSDRIMNFDRQEDKIRHERKRGNDTYLVFDHPKEKKNLNRKNKKAKRRRKERPKKALIEEFHSKYRAGTRKYLNYVLKRKRTKVQGDLDV</sequence>
<feature type="binding site" evidence="14 16">
    <location>
        <position position="396"/>
    </location>
    <ligand>
        <name>Zn(2+)</name>
        <dbReference type="ChEBI" id="CHEBI:29105"/>
        <note>catalytic</note>
    </ligand>
</feature>
<evidence type="ECO:0000256" key="4">
    <source>
        <dbReference type="ARBA" id="ARBA00022670"/>
    </source>
</evidence>
<dbReference type="InterPro" id="IPR050439">
    <property type="entry name" value="ADAMTS_ADAMTS-like"/>
</dbReference>
<dbReference type="InterPro" id="IPR010294">
    <property type="entry name" value="ADAMTS_spacer1"/>
</dbReference>
<evidence type="ECO:0000256" key="13">
    <source>
        <dbReference type="PIRSR" id="PIRSR613273-1"/>
    </source>
</evidence>
<feature type="binding site" evidence="14 16">
    <location>
        <position position="392"/>
    </location>
    <ligand>
        <name>Zn(2+)</name>
        <dbReference type="ChEBI" id="CHEBI:29105"/>
        <note>catalytic</note>
    </ligand>
</feature>
<evidence type="ECO:0000313" key="20">
    <source>
        <dbReference type="EMBL" id="KAL0271566.1"/>
    </source>
</evidence>
<keyword evidence="10" id="KW-0482">Metalloprotease</keyword>
<comment type="caution">
    <text evidence="16">Lacks conserved residue(s) required for the propagation of feature annotation.</text>
</comment>
<feature type="disulfide bond" evidence="15">
    <location>
        <begin position="572"/>
        <end position="584"/>
    </location>
</feature>
<feature type="compositionally biased region" description="Basic residues" evidence="17">
    <location>
        <begin position="935"/>
        <end position="950"/>
    </location>
</feature>
<dbReference type="FunFam" id="3.40.390.10:FF:000001">
    <property type="entry name" value="A disintegrin and metalloproteinase with thrombospondin motifs 1"/>
    <property type="match status" value="1"/>
</dbReference>
<dbReference type="PROSITE" id="PS50215">
    <property type="entry name" value="ADAM_MEPRO"/>
    <property type="match status" value="1"/>
</dbReference>
<dbReference type="SUPFAM" id="SSF55486">
    <property type="entry name" value="Metalloproteases ('zincins'), catalytic domain"/>
    <property type="match status" value="1"/>
</dbReference>
<keyword evidence="4" id="KW-0645">Protease</keyword>
<feature type="binding site" evidence="14">
    <location>
        <position position="248"/>
    </location>
    <ligand>
        <name>Ca(2+)</name>
        <dbReference type="ChEBI" id="CHEBI:29108"/>
        <label>1</label>
    </ligand>
</feature>
<feature type="active site" evidence="13 16">
    <location>
        <position position="393"/>
    </location>
</feature>
<dbReference type="InterPro" id="IPR041645">
    <property type="entry name" value="ADAMTS_CR_2"/>
</dbReference>
<dbReference type="PRINTS" id="PR01857">
    <property type="entry name" value="ADAMTSFAMILY"/>
</dbReference>
<dbReference type="PANTHER" id="PTHR13723">
    <property type="entry name" value="ADAMTS A DISINTEGRIN AND METALLOPROTEASE WITH THROMBOSPONDIN MOTIFS PROTEASE"/>
    <property type="match status" value="1"/>
</dbReference>
<dbReference type="Gene3D" id="2.20.100.10">
    <property type="entry name" value="Thrombospondin type-1 (TSP1) repeat"/>
    <property type="match status" value="1"/>
</dbReference>
<feature type="binding site" evidence="14">
    <location>
        <position position="455"/>
    </location>
    <ligand>
        <name>Ca(2+)</name>
        <dbReference type="ChEBI" id="CHEBI:29108"/>
        <label>1</label>
    </ligand>
</feature>
<dbReference type="PROSITE" id="PS50092">
    <property type="entry name" value="TSP1"/>
    <property type="match status" value="1"/>
</dbReference>
<evidence type="ECO:0000256" key="3">
    <source>
        <dbReference type="ARBA" id="ARBA00022530"/>
    </source>
</evidence>
<proteinExistence type="predicted"/>
<evidence type="ECO:0000256" key="5">
    <source>
        <dbReference type="ARBA" id="ARBA00022723"/>
    </source>
</evidence>
<dbReference type="Gene3D" id="3.40.390.10">
    <property type="entry name" value="Collagenase (Catalytic Domain)"/>
    <property type="match status" value="1"/>
</dbReference>
<protein>
    <recommendedName>
        <fullName evidence="19">Peptidase M12B domain-containing protein</fullName>
    </recommendedName>
</protein>
<keyword evidence="11 15" id="KW-1015">Disulfide bond</keyword>
<feature type="region of interest" description="Disordered" evidence="17">
    <location>
        <begin position="928"/>
        <end position="951"/>
    </location>
</feature>
<dbReference type="InterPro" id="IPR001590">
    <property type="entry name" value="Peptidase_M12B"/>
</dbReference>
<dbReference type="Pfam" id="PF05986">
    <property type="entry name" value="ADAMTS_spacer1"/>
    <property type="match status" value="1"/>
</dbReference>
<evidence type="ECO:0000256" key="6">
    <source>
        <dbReference type="ARBA" id="ARBA00022729"/>
    </source>
</evidence>
<comment type="subcellular location">
    <subcellularLocation>
        <location evidence="1">Secreted</location>
        <location evidence="1">Extracellular space</location>
        <location evidence="1">Extracellular matrix</location>
    </subcellularLocation>
</comment>
<dbReference type="InterPro" id="IPR002870">
    <property type="entry name" value="Peptidase_M12B_N"/>
</dbReference>
<evidence type="ECO:0000256" key="10">
    <source>
        <dbReference type="ARBA" id="ARBA00023049"/>
    </source>
</evidence>
<dbReference type="SUPFAM" id="SSF82895">
    <property type="entry name" value="TSP-1 type 1 repeat"/>
    <property type="match status" value="1"/>
</dbReference>
<evidence type="ECO:0000259" key="19">
    <source>
        <dbReference type="PROSITE" id="PS50215"/>
    </source>
</evidence>
<dbReference type="EMBL" id="JARGDH010000004">
    <property type="protein sequence ID" value="KAL0271566.1"/>
    <property type="molecule type" value="Genomic_DNA"/>
</dbReference>
<organism evidence="20">
    <name type="scientific">Menopon gallinae</name>
    <name type="common">poultry shaft louse</name>
    <dbReference type="NCBI Taxonomy" id="328185"/>
    <lineage>
        <taxon>Eukaryota</taxon>
        <taxon>Metazoa</taxon>
        <taxon>Ecdysozoa</taxon>
        <taxon>Arthropoda</taxon>
        <taxon>Hexapoda</taxon>
        <taxon>Insecta</taxon>
        <taxon>Pterygota</taxon>
        <taxon>Neoptera</taxon>
        <taxon>Paraneoptera</taxon>
        <taxon>Psocodea</taxon>
        <taxon>Troctomorpha</taxon>
        <taxon>Phthiraptera</taxon>
        <taxon>Amblycera</taxon>
        <taxon>Menoponidae</taxon>
        <taxon>Menopon</taxon>
    </lineage>
</organism>
<keyword evidence="2" id="KW-0964">Secreted</keyword>
<feature type="disulfide bond" evidence="15">
    <location>
        <begin position="370"/>
        <end position="452"/>
    </location>
</feature>
<name>A0AAW2HPM9_9NEOP</name>
<dbReference type="SMART" id="SM00209">
    <property type="entry name" value="TSP1"/>
    <property type="match status" value="1"/>
</dbReference>
<feature type="disulfide bond" evidence="15">
    <location>
        <begin position="557"/>
        <end position="594"/>
    </location>
</feature>
<dbReference type="InterPro" id="IPR036383">
    <property type="entry name" value="TSP1_rpt_sf"/>
</dbReference>
<keyword evidence="7" id="KW-0677">Repeat</keyword>
<evidence type="ECO:0000256" key="17">
    <source>
        <dbReference type="SAM" id="MobiDB-lite"/>
    </source>
</evidence>
<dbReference type="GO" id="GO:0046872">
    <property type="term" value="F:metal ion binding"/>
    <property type="evidence" value="ECO:0007669"/>
    <property type="project" value="UniProtKB-KW"/>
</dbReference>
<feature type="binding site" evidence="14">
    <location>
        <position position="452"/>
    </location>
    <ligand>
        <name>Ca(2+)</name>
        <dbReference type="ChEBI" id="CHEBI:29108"/>
        <label>1</label>
    </ligand>
</feature>
<reference evidence="20" key="1">
    <citation type="journal article" date="2024" name="Gigascience">
        <title>Chromosome-level genome of the poultry shaft louse Menopon gallinae provides insight into the host-switching and adaptive evolution of parasitic lice.</title>
        <authorList>
            <person name="Xu Y."/>
            <person name="Ma L."/>
            <person name="Liu S."/>
            <person name="Liang Y."/>
            <person name="Liu Q."/>
            <person name="He Z."/>
            <person name="Tian L."/>
            <person name="Duan Y."/>
            <person name="Cai W."/>
            <person name="Li H."/>
            <person name="Song F."/>
        </authorList>
    </citation>
    <scope>NUCLEOTIDE SEQUENCE</scope>
    <source>
        <strain evidence="20">Cailab_2023a</strain>
    </source>
</reference>